<accession>A0A5B8XP99</accession>
<sequence length="524" mass="56857">MAFSGAKAALTTGVILGFAGLSTGCDTVARISFQERAISRIEVMGMTPEAGSCDGSEAGADMRFVMIADDSTPIRPGDVLDNIPVDLTRDSVALENGRLYELPDVACDADSCVFPDDEFTCSTGVSVDEASLRRCNRDLGLSVGEVSFEADIEKPQLFAMLVENSGSLAGWLPSDLAGYYPDWDNDGTAEGTTDTNRVAGRASDSSKSRAVAFSQVANTWRSATALALNEGRRTVFGLWQFSGTSTADVRSLVAEVSTSESPWADQATTAIAAVGQLEDPGQRRGNVFQAMSTVFEGALSDPEFEDYEKTVVVFVDGPDELRLNAFDEARVIEAANAVDARVFIVHLDSDVVQEDLSGNPYFRDDPSYYEDQEPCESDATCENFEECRTPVRYSTTPGGAVEIGGTDTFCLPQRDENGRIGPIHAYQRIACETDGSYIYVPSATALRARMQYLPHAMDGLWKVNTTLDAFENRRVAPDEPYKVQASFRVDVGTRRQTFVLSQVGDPNAGTQTEDQDTRAVLFHK</sequence>
<evidence type="ECO:0000313" key="2">
    <source>
        <dbReference type="Proteomes" id="UP000321595"/>
    </source>
</evidence>
<name>A0A5B8XP99_9DELT</name>
<dbReference type="SUPFAM" id="SSF53300">
    <property type="entry name" value="vWA-like"/>
    <property type="match status" value="1"/>
</dbReference>
<dbReference type="OrthoDB" id="5526324at2"/>
<dbReference type="RefSeq" id="WP_146958990.1">
    <property type="nucleotide sequence ID" value="NZ_CP042467.1"/>
</dbReference>
<keyword evidence="2" id="KW-1185">Reference proteome</keyword>
<dbReference type="PROSITE" id="PS51257">
    <property type="entry name" value="PROKAR_LIPOPROTEIN"/>
    <property type="match status" value="1"/>
</dbReference>
<organism evidence="1 2">
    <name type="scientific">Microvenator marinus</name>
    <dbReference type="NCBI Taxonomy" id="2600177"/>
    <lineage>
        <taxon>Bacteria</taxon>
        <taxon>Deltaproteobacteria</taxon>
        <taxon>Bradymonadales</taxon>
        <taxon>Microvenatoraceae</taxon>
        <taxon>Microvenator</taxon>
    </lineage>
</organism>
<dbReference type="AlphaFoldDB" id="A0A5B8XP99"/>
<evidence type="ECO:0000313" key="1">
    <source>
        <dbReference type="EMBL" id="QED27305.1"/>
    </source>
</evidence>
<gene>
    <name evidence="1" type="ORF">FRD01_08620</name>
</gene>
<dbReference type="KEGG" id="bbae:FRD01_08620"/>
<reference evidence="1 2" key="1">
    <citation type="submission" date="2019-08" db="EMBL/GenBank/DDBJ databases">
        <authorList>
            <person name="Liang Q."/>
        </authorList>
    </citation>
    <scope>NUCLEOTIDE SEQUENCE [LARGE SCALE GENOMIC DNA]</scope>
    <source>
        <strain evidence="1 2">V1718</strain>
    </source>
</reference>
<evidence type="ECO:0008006" key="3">
    <source>
        <dbReference type="Google" id="ProtNLM"/>
    </source>
</evidence>
<protein>
    <recommendedName>
        <fullName evidence="3">VWFA domain-containing protein</fullName>
    </recommendedName>
</protein>
<dbReference type="InterPro" id="IPR036465">
    <property type="entry name" value="vWFA_dom_sf"/>
</dbReference>
<dbReference type="Proteomes" id="UP000321595">
    <property type="component" value="Chromosome"/>
</dbReference>
<proteinExistence type="predicted"/>
<dbReference type="EMBL" id="CP042467">
    <property type="protein sequence ID" value="QED27305.1"/>
    <property type="molecule type" value="Genomic_DNA"/>
</dbReference>